<evidence type="ECO:0000313" key="9">
    <source>
        <dbReference type="Proteomes" id="UP000075883"/>
    </source>
</evidence>
<dbReference type="Proteomes" id="UP000075883">
    <property type="component" value="Unassembled WGS sequence"/>
</dbReference>
<dbReference type="VEuPathDB" id="VectorBase:ACUA007443"/>
<sequence>MVMRNVRKSYPAMAGNNGAGRVSGDQEYDPSVRIMVKVMQGSIYGTKDRLPNGKPYYCFKGIPYAKPPVGKLRFASPVPIERYAVSYLDCSRERSSCLGRDVITREISGSEDGLFLNVYTPALGRECNAEEPLLPVMVFFHGGGMTGGNGDSSLYLPNYLVQEGTVVATVNYRLGVLGFLCLPQAGIEGNAGLKDQRLALQWIKQNVKTFGGDPNNVTIFGASSGGSNVLMHCFSDHSRQYFHKAIAQSATIFADLIYQTEPEERARSLARIFGYEGTSDEGVLNTLRDVPARRLYEAQFLVLSDREREYVPIFQFPFTAVIERAQSADPVMLKTPMEYLREVDRLPVPLLCGYNDREGMMELVDMIAKLSVYNNQPEKFICRSFDVDYFSPAARVLGEEIKRHYFGEMPISRTNLNQLVDLLTDRFVVGYYVLCKLWSEHQTKTPMYSYRFTYDGTLNKGKELLKFQQLPGACHIDEVYYLFSSPLLRTEIPPSDPAYRIRQLMVRMWTNFAKHADPTPSFDETNVPYRWEPMRSVPGSSGEPTNYTVLSIGKEMEMTTLPELNRMSKFLEVTERYNGTIDNFVIPRIESSNS</sequence>
<keyword evidence="9" id="KW-1185">Reference proteome</keyword>
<evidence type="ECO:0000256" key="2">
    <source>
        <dbReference type="ARBA" id="ARBA00022487"/>
    </source>
</evidence>
<reference evidence="9" key="1">
    <citation type="submission" date="2013-09" db="EMBL/GenBank/DDBJ databases">
        <title>The Genome Sequence of Anopheles culicifacies species A.</title>
        <authorList>
            <consortium name="The Broad Institute Genomics Platform"/>
            <person name="Neafsey D.E."/>
            <person name="Besansky N."/>
            <person name="Howell P."/>
            <person name="Walton C."/>
            <person name="Young S.K."/>
            <person name="Zeng Q."/>
            <person name="Gargeya S."/>
            <person name="Fitzgerald M."/>
            <person name="Haas B."/>
            <person name="Abouelleil A."/>
            <person name="Allen A.W."/>
            <person name="Alvarado L."/>
            <person name="Arachchi H.M."/>
            <person name="Berlin A.M."/>
            <person name="Chapman S.B."/>
            <person name="Gainer-Dewar J."/>
            <person name="Goldberg J."/>
            <person name="Griggs A."/>
            <person name="Gujja S."/>
            <person name="Hansen M."/>
            <person name="Howarth C."/>
            <person name="Imamovic A."/>
            <person name="Ireland A."/>
            <person name="Larimer J."/>
            <person name="McCowan C."/>
            <person name="Murphy C."/>
            <person name="Pearson M."/>
            <person name="Poon T.W."/>
            <person name="Priest M."/>
            <person name="Roberts A."/>
            <person name="Saif S."/>
            <person name="Shea T."/>
            <person name="Sisk P."/>
            <person name="Sykes S."/>
            <person name="Wortman J."/>
            <person name="Nusbaum C."/>
            <person name="Birren B."/>
        </authorList>
    </citation>
    <scope>NUCLEOTIDE SEQUENCE [LARGE SCALE GENOMIC DNA]</scope>
    <source>
        <strain evidence="9">A-37</strain>
    </source>
</reference>
<dbReference type="AlphaFoldDB" id="A0A182M1Y5"/>
<protein>
    <recommendedName>
        <fullName evidence="6">Carboxylic ester hydrolase</fullName>
        <ecNumber evidence="6">3.1.1.-</ecNumber>
    </recommendedName>
</protein>
<dbReference type="PANTHER" id="PTHR43142">
    <property type="entry name" value="CARBOXYLIC ESTER HYDROLASE"/>
    <property type="match status" value="1"/>
</dbReference>
<reference evidence="8" key="2">
    <citation type="submission" date="2020-05" db="UniProtKB">
        <authorList>
            <consortium name="EnsemblMetazoa"/>
        </authorList>
    </citation>
    <scope>IDENTIFICATION</scope>
    <source>
        <strain evidence="8">A-37</strain>
    </source>
</reference>
<accession>A0A182M1Y5</accession>
<dbReference type="FunFam" id="3.40.50.1820:FF:000092">
    <property type="entry name" value="Carboxylic ester hydrolase"/>
    <property type="match status" value="1"/>
</dbReference>
<keyword evidence="4" id="KW-1015">Disulfide bond</keyword>
<dbReference type="InterPro" id="IPR029058">
    <property type="entry name" value="AB_hydrolase_fold"/>
</dbReference>
<dbReference type="Pfam" id="PF00135">
    <property type="entry name" value="COesterase"/>
    <property type="match status" value="1"/>
</dbReference>
<comment type="similarity">
    <text evidence="1 6">Belongs to the type-B carboxylesterase/lipase family.</text>
</comment>
<organism evidence="8 9">
    <name type="scientific">Anopheles culicifacies</name>
    <dbReference type="NCBI Taxonomy" id="139723"/>
    <lineage>
        <taxon>Eukaryota</taxon>
        <taxon>Metazoa</taxon>
        <taxon>Ecdysozoa</taxon>
        <taxon>Arthropoda</taxon>
        <taxon>Hexapoda</taxon>
        <taxon>Insecta</taxon>
        <taxon>Pterygota</taxon>
        <taxon>Neoptera</taxon>
        <taxon>Endopterygota</taxon>
        <taxon>Diptera</taxon>
        <taxon>Nematocera</taxon>
        <taxon>Culicoidea</taxon>
        <taxon>Culicidae</taxon>
        <taxon>Anophelinae</taxon>
        <taxon>Anopheles</taxon>
        <taxon>culicifacies species complex</taxon>
    </lineage>
</organism>
<proteinExistence type="inferred from homology"/>
<evidence type="ECO:0000256" key="3">
    <source>
        <dbReference type="ARBA" id="ARBA00022801"/>
    </source>
</evidence>
<dbReference type="InterPro" id="IPR002018">
    <property type="entry name" value="CarbesteraseB"/>
</dbReference>
<keyword evidence="3 6" id="KW-0378">Hydrolase</keyword>
<evidence type="ECO:0000256" key="5">
    <source>
        <dbReference type="ARBA" id="ARBA00023180"/>
    </source>
</evidence>
<name>A0A182M1Y5_9DIPT</name>
<evidence type="ECO:0000256" key="6">
    <source>
        <dbReference type="RuleBase" id="RU361235"/>
    </source>
</evidence>
<evidence type="ECO:0000313" key="8">
    <source>
        <dbReference type="EnsemblMetazoa" id="ACUA007443-PA"/>
    </source>
</evidence>
<dbReference type="Gene3D" id="3.40.50.1820">
    <property type="entry name" value="alpha/beta hydrolase"/>
    <property type="match status" value="1"/>
</dbReference>
<dbReference type="EC" id="3.1.1.-" evidence="6"/>
<keyword evidence="5" id="KW-0325">Glycoprotein</keyword>
<dbReference type="EnsemblMetazoa" id="ACUA007443-RA">
    <property type="protein sequence ID" value="ACUA007443-PA"/>
    <property type="gene ID" value="ACUA007443"/>
</dbReference>
<keyword evidence="2" id="KW-0719">Serine esterase</keyword>
<dbReference type="InterPro" id="IPR019826">
    <property type="entry name" value="Carboxylesterase_B_AS"/>
</dbReference>
<dbReference type="PANTHER" id="PTHR43142:SF1">
    <property type="entry name" value="CARBOXYLIC ESTER HYDROLASE"/>
    <property type="match status" value="1"/>
</dbReference>
<dbReference type="EMBL" id="AXCM01004286">
    <property type="status" value="NOT_ANNOTATED_CDS"/>
    <property type="molecule type" value="Genomic_DNA"/>
</dbReference>
<dbReference type="GO" id="GO:0052689">
    <property type="term" value="F:carboxylic ester hydrolase activity"/>
    <property type="evidence" value="ECO:0007669"/>
    <property type="project" value="UniProtKB-KW"/>
</dbReference>
<dbReference type="SUPFAM" id="SSF53474">
    <property type="entry name" value="alpha/beta-Hydrolases"/>
    <property type="match status" value="1"/>
</dbReference>
<dbReference type="PROSITE" id="PS00122">
    <property type="entry name" value="CARBOXYLESTERASE_B_1"/>
    <property type="match status" value="1"/>
</dbReference>
<evidence type="ECO:0000259" key="7">
    <source>
        <dbReference type="Pfam" id="PF00135"/>
    </source>
</evidence>
<evidence type="ECO:0000256" key="4">
    <source>
        <dbReference type="ARBA" id="ARBA00023157"/>
    </source>
</evidence>
<feature type="domain" description="Carboxylesterase type B" evidence="7">
    <location>
        <begin position="35"/>
        <end position="561"/>
    </location>
</feature>
<dbReference type="STRING" id="139723.A0A182M1Y5"/>
<evidence type="ECO:0000256" key="1">
    <source>
        <dbReference type="ARBA" id="ARBA00005964"/>
    </source>
</evidence>